<protein>
    <recommendedName>
        <fullName evidence="4">mannan endo-1,4-beta-mannosidase</fullName>
        <ecNumber evidence="4">3.2.1.78</ecNumber>
    </recommendedName>
</protein>
<evidence type="ECO:0000259" key="10">
    <source>
        <dbReference type="Pfam" id="PF26410"/>
    </source>
</evidence>
<evidence type="ECO:0000256" key="3">
    <source>
        <dbReference type="ARBA" id="ARBA00005641"/>
    </source>
</evidence>
<keyword evidence="8" id="KW-0326">Glycosidase</keyword>
<dbReference type="PANTHER" id="PTHR31451:SF39">
    <property type="entry name" value="MANNAN ENDO-1,4-BETA-MANNOSIDASE 1"/>
    <property type="match status" value="1"/>
</dbReference>
<evidence type="ECO:0000256" key="4">
    <source>
        <dbReference type="ARBA" id="ARBA00012706"/>
    </source>
</evidence>
<evidence type="ECO:0000256" key="6">
    <source>
        <dbReference type="ARBA" id="ARBA00022729"/>
    </source>
</evidence>
<dbReference type="InterPro" id="IPR017853">
    <property type="entry name" value="GH"/>
</dbReference>
<keyword evidence="5" id="KW-0964">Secreted</keyword>
<dbReference type="EMBL" id="MT438953">
    <property type="protein sequence ID" value="QOL01200.1"/>
    <property type="molecule type" value="mRNA"/>
</dbReference>
<comment type="subcellular location">
    <subcellularLocation>
        <location evidence="2">Secreted</location>
    </subcellularLocation>
</comment>
<keyword evidence="6 9" id="KW-0732">Signal</keyword>
<dbReference type="Pfam" id="PF26410">
    <property type="entry name" value="GH5_mannosidase"/>
    <property type="match status" value="1"/>
</dbReference>
<dbReference type="Gene3D" id="3.20.20.80">
    <property type="entry name" value="Glycosidases"/>
    <property type="match status" value="1"/>
</dbReference>
<reference evidence="11" key="1">
    <citation type="journal article" date="2020" name="Microb. Ecol.">
        <title>The Under-explored Extracellular Proteome of Aero-Terrestrial Microalgae Provides Clues on Different Mechanisms of Desiccation Tolerance in Non-Model Organisms.</title>
        <authorList>
            <person name="Gonzalez-Hourcade M."/>
            <person name="Del Campo E.M."/>
            <person name="Casano L.M."/>
        </authorList>
    </citation>
    <scope>NUCLEOTIDE SEQUENCE</scope>
    <source>
        <strain evidence="11">TR9</strain>
    </source>
</reference>
<comment type="catalytic activity">
    <reaction evidence="1">
        <text>Random hydrolysis of (1-&gt;4)-beta-D-mannosidic linkages in mannans, galactomannans and glucomannans.</text>
        <dbReference type="EC" id="3.2.1.78"/>
    </reaction>
</comment>
<name>A0A7L9QED5_9CHLO</name>
<dbReference type="AlphaFoldDB" id="A0A7L9QED5"/>
<feature type="domain" description="Glycoside hydrolase family 5" evidence="10">
    <location>
        <begin position="23"/>
        <end position="398"/>
    </location>
</feature>
<evidence type="ECO:0000256" key="1">
    <source>
        <dbReference type="ARBA" id="ARBA00001678"/>
    </source>
</evidence>
<accession>A0A7L9QED5</accession>
<evidence type="ECO:0000256" key="2">
    <source>
        <dbReference type="ARBA" id="ARBA00004613"/>
    </source>
</evidence>
<feature type="chain" id="PRO_5029639379" description="mannan endo-1,4-beta-mannosidase" evidence="9">
    <location>
        <begin position="20"/>
        <end position="463"/>
    </location>
</feature>
<evidence type="ECO:0000256" key="7">
    <source>
        <dbReference type="ARBA" id="ARBA00022801"/>
    </source>
</evidence>
<feature type="signal peptide" evidence="9">
    <location>
        <begin position="1"/>
        <end position="19"/>
    </location>
</feature>
<comment type="similarity">
    <text evidence="3">Belongs to the glycosyl hydrolase 5 (cellulase A) family.</text>
</comment>
<evidence type="ECO:0000313" key="11">
    <source>
        <dbReference type="EMBL" id="QOL01200.1"/>
    </source>
</evidence>
<dbReference type="InterPro" id="IPR001547">
    <property type="entry name" value="Glyco_hydro_5"/>
</dbReference>
<dbReference type="PANTHER" id="PTHR31451">
    <property type="match status" value="1"/>
</dbReference>
<dbReference type="GO" id="GO:0005576">
    <property type="term" value="C:extracellular region"/>
    <property type="evidence" value="ECO:0007669"/>
    <property type="project" value="UniProtKB-SubCell"/>
</dbReference>
<keyword evidence="7" id="KW-0378">Hydrolase</keyword>
<dbReference type="EC" id="3.2.1.78" evidence="4"/>
<dbReference type="InterPro" id="IPR045053">
    <property type="entry name" value="MAN-like"/>
</dbReference>
<proteinExistence type="evidence at transcript level"/>
<dbReference type="SUPFAM" id="SSF51445">
    <property type="entry name" value="(Trans)glycosidases"/>
    <property type="match status" value="1"/>
</dbReference>
<sequence>MKAVAVLLALLVSFQCAAGYQGFIRASGERFVDDNCQEFVPLGMNTWLLLESAVGTLIDSPMNPYGLDTVDFTMEVAANNSQTTARVFAHGINSTLALQPEQGVYNEKAFQALDYIISRAAHYGIKLILTFGDEWNTADSKINYLEWGNATDNSNEFFTSDTLQGFYKDHILTMVNRNNTYTNTLYKNDPTIMAWDLMNEVRCECFPVSLYPAFPTNVECLPTCGDALDSWVQMMANYTKTVDPNHMVTVGYEGFWGEYDADVQYNPGNGWAGITGQNFSRNMAHVEIDFTEIHYWPDEWFANQQDITYDAAQFLTSWFNQHAAVATALGKPLLLEEFGKAVNNTAAGNGVQAAPSAESIASVRDTYFSTVYQQANDAMTANAPMSTLRGAMWWQWDMTNTPFVFDGGNLEVSYQDSTFQDVIAPQSKTILGAAAATVDSCTKINQKTGTTATAAAGRRLLGA</sequence>
<evidence type="ECO:0000256" key="5">
    <source>
        <dbReference type="ARBA" id="ARBA00022525"/>
    </source>
</evidence>
<organism evidence="11">
    <name type="scientific">Trebouxia lynnae</name>
    <dbReference type="NCBI Taxonomy" id="1825957"/>
    <lineage>
        <taxon>Eukaryota</taxon>
        <taxon>Viridiplantae</taxon>
        <taxon>Chlorophyta</taxon>
        <taxon>core chlorophytes</taxon>
        <taxon>Trebouxiophyceae</taxon>
        <taxon>Trebouxiales</taxon>
        <taxon>Trebouxiaceae</taxon>
        <taxon>Trebouxia</taxon>
    </lineage>
</organism>
<evidence type="ECO:0000256" key="9">
    <source>
        <dbReference type="SAM" id="SignalP"/>
    </source>
</evidence>
<evidence type="ECO:0000256" key="8">
    <source>
        <dbReference type="ARBA" id="ARBA00023295"/>
    </source>
</evidence>
<dbReference type="GO" id="GO:0016985">
    <property type="term" value="F:mannan endo-1,4-beta-mannosidase activity"/>
    <property type="evidence" value="ECO:0007669"/>
    <property type="project" value="UniProtKB-EC"/>
</dbReference>